<protein>
    <submittedName>
        <fullName evidence="1">Carboxypeptidase-like regulatory domain-containing protein</fullName>
    </submittedName>
</protein>
<name>A0ABW1PQP7_9FLAO</name>
<dbReference type="EMBL" id="JBHSQB010000009">
    <property type="protein sequence ID" value="MFC6097398.1"/>
    <property type="molecule type" value="Genomic_DNA"/>
</dbReference>
<dbReference type="RefSeq" id="WP_379792359.1">
    <property type="nucleotide sequence ID" value="NZ_JBHSQB010000009.1"/>
</dbReference>
<organism evidence="1 2">
    <name type="scientific">Flavobacterium qiangtangense</name>
    <dbReference type="NCBI Taxonomy" id="1442595"/>
    <lineage>
        <taxon>Bacteria</taxon>
        <taxon>Pseudomonadati</taxon>
        <taxon>Bacteroidota</taxon>
        <taxon>Flavobacteriia</taxon>
        <taxon>Flavobacteriales</taxon>
        <taxon>Flavobacteriaceae</taxon>
        <taxon>Flavobacterium</taxon>
    </lineage>
</organism>
<proteinExistence type="predicted"/>
<dbReference type="Pfam" id="PF13715">
    <property type="entry name" value="CarbopepD_reg_2"/>
    <property type="match status" value="1"/>
</dbReference>
<dbReference type="Gene3D" id="2.60.40.1120">
    <property type="entry name" value="Carboxypeptidase-like, regulatory domain"/>
    <property type="match status" value="1"/>
</dbReference>
<gene>
    <name evidence="1" type="ORF">ACFPVY_12155</name>
</gene>
<evidence type="ECO:0000313" key="2">
    <source>
        <dbReference type="Proteomes" id="UP001596287"/>
    </source>
</evidence>
<keyword evidence="2" id="KW-1185">Reference proteome</keyword>
<dbReference type="SUPFAM" id="SSF49464">
    <property type="entry name" value="Carboxypeptidase regulatory domain-like"/>
    <property type="match status" value="1"/>
</dbReference>
<dbReference type="InterPro" id="IPR008969">
    <property type="entry name" value="CarboxyPept-like_regulatory"/>
</dbReference>
<dbReference type="Proteomes" id="UP001596287">
    <property type="component" value="Unassembled WGS sequence"/>
</dbReference>
<evidence type="ECO:0000313" key="1">
    <source>
        <dbReference type="EMBL" id="MFC6097398.1"/>
    </source>
</evidence>
<accession>A0ABW1PQP7</accession>
<sequence length="294" mass="33250">MKEKRLIALLYFIGFIGFAQTKGVVKDSLSGNAIPYVSVWVENENIGTTSEENGEFVINFSDKSKNLVFSALGFERKVVKASESLIVNLSPSAVEIGEILISNNRKEKTQIEIGKTKNRVAEAFDNGPKMDAKFFPFLPEYKKTSWIKKATITVDSKIEGATIRIQLYKVDERGYPGDELLDKNYIVTLKKGINKQEVDLTEFNLEMPETGVFVVFERLLIEKNKITKTITDYNSNTTKTKISFAPLVLYNAVEKDHLFSFSGGRWIKQSKEELNPYGKTTTIYEPSINLILTN</sequence>
<reference evidence="2" key="1">
    <citation type="journal article" date="2019" name="Int. J. Syst. Evol. Microbiol.">
        <title>The Global Catalogue of Microorganisms (GCM) 10K type strain sequencing project: providing services to taxonomists for standard genome sequencing and annotation.</title>
        <authorList>
            <consortium name="The Broad Institute Genomics Platform"/>
            <consortium name="The Broad Institute Genome Sequencing Center for Infectious Disease"/>
            <person name="Wu L."/>
            <person name="Ma J."/>
        </authorList>
    </citation>
    <scope>NUCLEOTIDE SEQUENCE [LARGE SCALE GENOMIC DNA]</scope>
    <source>
        <strain evidence="2">CCUG 49679</strain>
    </source>
</reference>
<comment type="caution">
    <text evidence="1">The sequence shown here is derived from an EMBL/GenBank/DDBJ whole genome shotgun (WGS) entry which is preliminary data.</text>
</comment>